<sequence>MQEALDSLIQINCSVNYLKGLVDQVKADVDSKILWATTAIGGDKTTLVLVLQHCLLLVAGVLVSLFLQLSIACRLSLLIVVLFNIALVYNRQPLTLLSLSGTIVGLWTVSTVSPVCWLAFNKYKADSIKSHEHSKTHGKEEEEEVEDDKSSTKSSTRSENSSGSHGIIDNGLSYNKLDHNEDRISLSSLRHRSSPTGHSICAAVCRNGQFCRSSVTPGRKFCKRHISH</sequence>
<feature type="transmembrane region" description="Helical" evidence="2">
    <location>
        <begin position="96"/>
        <end position="120"/>
    </location>
</feature>
<accession>A0A1B6H5B4</accession>
<evidence type="ECO:0000256" key="2">
    <source>
        <dbReference type="SAM" id="Phobius"/>
    </source>
</evidence>
<name>A0A1B6H5B4_9HEMI</name>
<feature type="compositionally biased region" description="Basic and acidic residues" evidence="1">
    <location>
        <begin position="131"/>
        <end position="140"/>
    </location>
</feature>
<keyword evidence="2" id="KW-1133">Transmembrane helix</keyword>
<protein>
    <submittedName>
        <fullName evidence="3">Uncharacterized protein</fullName>
    </submittedName>
</protein>
<dbReference type="AlphaFoldDB" id="A0A1B6H5B4"/>
<feature type="compositionally biased region" description="Low complexity" evidence="1">
    <location>
        <begin position="152"/>
        <end position="166"/>
    </location>
</feature>
<keyword evidence="2" id="KW-0812">Transmembrane</keyword>
<dbReference type="EMBL" id="GECU01037859">
    <property type="protein sequence ID" value="JAS69847.1"/>
    <property type="molecule type" value="Transcribed_RNA"/>
</dbReference>
<dbReference type="EMBL" id="GECU01024908">
    <property type="protein sequence ID" value="JAS82798.1"/>
    <property type="molecule type" value="Transcribed_RNA"/>
</dbReference>
<proteinExistence type="predicted"/>
<feature type="transmembrane region" description="Helical" evidence="2">
    <location>
        <begin position="72"/>
        <end position="90"/>
    </location>
</feature>
<evidence type="ECO:0000313" key="4">
    <source>
        <dbReference type="EMBL" id="JAS82798.1"/>
    </source>
</evidence>
<feature type="region of interest" description="Disordered" evidence="1">
    <location>
        <begin position="131"/>
        <end position="174"/>
    </location>
</feature>
<evidence type="ECO:0000313" key="3">
    <source>
        <dbReference type="EMBL" id="JAS69847.1"/>
    </source>
</evidence>
<reference evidence="3" key="1">
    <citation type="submission" date="2015-11" db="EMBL/GenBank/DDBJ databases">
        <title>De novo transcriptome assembly of four potential Pierce s Disease insect vectors from Arizona vineyards.</title>
        <authorList>
            <person name="Tassone E.E."/>
        </authorList>
    </citation>
    <scope>NUCLEOTIDE SEQUENCE</scope>
</reference>
<feature type="transmembrane region" description="Helical" evidence="2">
    <location>
        <begin position="47"/>
        <end position="67"/>
    </location>
</feature>
<keyword evidence="2" id="KW-0472">Membrane</keyword>
<organism evidence="3">
    <name type="scientific">Homalodisca liturata</name>
    <dbReference type="NCBI Taxonomy" id="320908"/>
    <lineage>
        <taxon>Eukaryota</taxon>
        <taxon>Metazoa</taxon>
        <taxon>Ecdysozoa</taxon>
        <taxon>Arthropoda</taxon>
        <taxon>Hexapoda</taxon>
        <taxon>Insecta</taxon>
        <taxon>Pterygota</taxon>
        <taxon>Neoptera</taxon>
        <taxon>Paraneoptera</taxon>
        <taxon>Hemiptera</taxon>
        <taxon>Auchenorrhyncha</taxon>
        <taxon>Membracoidea</taxon>
        <taxon>Cicadellidae</taxon>
        <taxon>Cicadellinae</taxon>
        <taxon>Proconiini</taxon>
        <taxon>Homalodisca</taxon>
    </lineage>
</organism>
<gene>
    <name evidence="4" type="ORF">g.24411</name>
    <name evidence="3" type="ORF">g.24413</name>
</gene>
<evidence type="ECO:0000256" key="1">
    <source>
        <dbReference type="SAM" id="MobiDB-lite"/>
    </source>
</evidence>